<dbReference type="OrthoDB" id="1879995at2759"/>
<dbReference type="Proteomes" id="UP000886520">
    <property type="component" value="Chromosome 21"/>
</dbReference>
<protein>
    <recommendedName>
        <fullName evidence="5">Pentatricopeptide repeat-containing protein</fullName>
    </recommendedName>
</protein>
<evidence type="ECO:0000256" key="2">
    <source>
        <dbReference type="PROSITE-ProRule" id="PRU00708"/>
    </source>
</evidence>
<dbReference type="FunFam" id="1.25.40.10:FF:000344">
    <property type="entry name" value="Pentatricopeptide repeat-containing protein"/>
    <property type="match status" value="1"/>
</dbReference>
<dbReference type="EMBL" id="JABFUD020000021">
    <property type="protein sequence ID" value="KAI5063605.1"/>
    <property type="molecule type" value="Genomic_DNA"/>
</dbReference>
<dbReference type="InterPro" id="IPR046960">
    <property type="entry name" value="PPR_At4g14850-like_plant"/>
</dbReference>
<dbReference type="FunFam" id="1.25.40.10:FF:000144">
    <property type="entry name" value="Pentatricopeptide repeat-containing protein, mitochondrial"/>
    <property type="match status" value="1"/>
</dbReference>
<evidence type="ECO:0000313" key="3">
    <source>
        <dbReference type="EMBL" id="KAI5063605.1"/>
    </source>
</evidence>
<feature type="repeat" description="PPR" evidence="2">
    <location>
        <begin position="350"/>
        <end position="384"/>
    </location>
</feature>
<dbReference type="GO" id="GO:0003723">
    <property type="term" value="F:RNA binding"/>
    <property type="evidence" value="ECO:0007669"/>
    <property type="project" value="InterPro"/>
</dbReference>
<feature type="repeat" description="PPR" evidence="2">
    <location>
        <begin position="452"/>
        <end position="486"/>
    </location>
</feature>
<feature type="repeat" description="PPR" evidence="2">
    <location>
        <begin position="248"/>
        <end position="282"/>
    </location>
</feature>
<keyword evidence="1" id="KW-0677">Repeat</keyword>
<dbReference type="Pfam" id="PF13041">
    <property type="entry name" value="PPR_2"/>
    <property type="match status" value="5"/>
</dbReference>
<name>A0A9D4U930_ADICA</name>
<organism evidence="3 4">
    <name type="scientific">Adiantum capillus-veneris</name>
    <name type="common">Maidenhair fern</name>
    <dbReference type="NCBI Taxonomy" id="13818"/>
    <lineage>
        <taxon>Eukaryota</taxon>
        <taxon>Viridiplantae</taxon>
        <taxon>Streptophyta</taxon>
        <taxon>Embryophyta</taxon>
        <taxon>Tracheophyta</taxon>
        <taxon>Polypodiopsida</taxon>
        <taxon>Polypodiidae</taxon>
        <taxon>Polypodiales</taxon>
        <taxon>Pteridineae</taxon>
        <taxon>Pteridaceae</taxon>
        <taxon>Vittarioideae</taxon>
        <taxon>Adiantum</taxon>
    </lineage>
</organism>
<dbReference type="InterPro" id="IPR011990">
    <property type="entry name" value="TPR-like_helical_dom_sf"/>
</dbReference>
<evidence type="ECO:0000313" key="4">
    <source>
        <dbReference type="Proteomes" id="UP000886520"/>
    </source>
</evidence>
<dbReference type="Gene3D" id="1.25.40.10">
    <property type="entry name" value="Tetratricopeptide repeat domain"/>
    <property type="match status" value="6"/>
</dbReference>
<dbReference type="PROSITE" id="PS51375">
    <property type="entry name" value="PPR"/>
    <property type="match status" value="6"/>
</dbReference>
<dbReference type="PANTHER" id="PTHR24015:SF548">
    <property type="entry name" value="OS08G0340900 PROTEIN"/>
    <property type="match status" value="1"/>
</dbReference>
<dbReference type="AlphaFoldDB" id="A0A9D4U930"/>
<comment type="caution">
    <text evidence="3">The sequence shown here is derived from an EMBL/GenBank/DDBJ whole genome shotgun (WGS) entry which is preliminary data.</text>
</comment>
<dbReference type="NCBIfam" id="TIGR00756">
    <property type="entry name" value="PPR"/>
    <property type="match status" value="5"/>
</dbReference>
<sequence>MYQQRGCGLGGGGQEVEAQWKDFWRDPSDCWDNKPSPRHPDFKHKLTKQPLWTGDRDNTSWVMEELINCRFTSVDQCIEAGDSLSPSLIWACCKNKDLWRGSKIHNELQRRGLVEKNYAEALITMYAKCGELQQAQGLLDMYGSSSIVPWNALIAGYAREGKSQRAFDCFEHLQLDGLRPSAVTYTCILKACAMSGAIDKGKQVHNVISMQGLLEHHVALGSALIDMYAKCGALCQAQSVLEKLPSRDVVSWSTLIGGYAQNGQGQEALDCFEQMQREGILPNEVTFVCVLNACAASGAIDKGKQIHDEISAQGLLEHNAVLGNALVSMYAKCGALCQAHSVLKKLPSRDVISWNSLIAGYAQSGKGQQALDCFNQMQSEGIIADEVTYACILKACAVIGAVDKGKQIHDEISMQGLLEHHVGLGGALVDMYVKCGALDQAQSVLQKLPSRNVVSWSALIAGYAHNGQGQQALDCFEQMQSEGILANEVTYACILKACGLIGAIDQGKKIHDEILRQGWLEHNAVLGNTLVDMYAKCGALQQAKSVLEKLPSRSIVSWNSMIAGYAQNGQSQEALVCFEQMQRESILPDEVTFICLLNLCSHLGLVEKGQELFNSMDSMYGLKPSVDSFTCMVDLLGRAGHLVKAAEVIQGMPFSTNSAIWHCLLSACTRWIDVNVGTWAFQQAVKLDKCDVTACVLMVNIYAAGGMLMKAKDIEAMRIKLMQQLYLGN</sequence>
<proteinExistence type="predicted"/>
<feature type="repeat" description="PPR" evidence="2">
    <location>
        <begin position="283"/>
        <end position="317"/>
    </location>
</feature>
<accession>A0A9D4U930</accession>
<dbReference type="Pfam" id="PF01535">
    <property type="entry name" value="PPR"/>
    <property type="match status" value="3"/>
</dbReference>
<feature type="repeat" description="PPR" evidence="2">
    <location>
        <begin position="146"/>
        <end position="180"/>
    </location>
</feature>
<evidence type="ECO:0000256" key="1">
    <source>
        <dbReference type="ARBA" id="ARBA00022737"/>
    </source>
</evidence>
<dbReference type="GO" id="GO:0009451">
    <property type="term" value="P:RNA modification"/>
    <property type="evidence" value="ECO:0007669"/>
    <property type="project" value="InterPro"/>
</dbReference>
<dbReference type="FunFam" id="1.25.40.10:FF:000090">
    <property type="entry name" value="Pentatricopeptide repeat-containing protein, chloroplastic"/>
    <property type="match status" value="1"/>
</dbReference>
<keyword evidence="4" id="KW-1185">Reference proteome</keyword>
<feature type="repeat" description="PPR" evidence="2">
    <location>
        <begin position="554"/>
        <end position="588"/>
    </location>
</feature>
<gene>
    <name evidence="3" type="ORF">GOP47_0022152</name>
</gene>
<dbReference type="FunFam" id="1.25.40.10:FF:000031">
    <property type="entry name" value="Pentatricopeptide repeat-containing protein mitochondrial"/>
    <property type="match status" value="1"/>
</dbReference>
<evidence type="ECO:0008006" key="5">
    <source>
        <dbReference type="Google" id="ProtNLM"/>
    </source>
</evidence>
<dbReference type="InterPro" id="IPR002885">
    <property type="entry name" value="PPR_rpt"/>
</dbReference>
<dbReference type="PANTHER" id="PTHR24015">
    <property type="entry name" value="OS07G0578800 PROTEIN-RELATED"/>
    <property type="match status" value="1"/>
</dbReference>
<reference evidence="3" key="1">
    <citation type="submission" date="2021-01" db="EMBL/GenBank/DDBJ databases">
        <title>Adiantum capillus-veneris genome.</title>
        <authorList>
            <person name="Fang Y."/>
            <person name="Liao Q."/>
        </authorList>
    </citation>
    <scope>NUCLEOTIDE SEQUENCE</scope>
    <source>
        <strain evidence="3">H3</strain>
        <tissue evidence="3">Leaf</tissue>
    </source>
</reference>